<feature type="compositionally biased region" description="Pro residues" evidence="1">
    <location>
        <begin position="28"/>
        <end position="46"/>
    </location>
</feature>
<evidence type="ECO:0000256" key="2">
    <source>
        <dbReference type="SAM" id="SignalP"/>
    </source>
</evidence>
<organism evidence="3 4">
    <name type="scientific">Altererythrobacter lutimaris</name>
    <dbReference type="NCBI Taxonomy" id="2743979"/>
    <lineage>
        <taxon>Bacteria</taxon>
        <taxon>Pseudomonadati</taxon>
        <taxon>Pseudomonadota</taxon>
        <taxon>Alphaproteobacteria</taxon>
        <taxon>Sphingomonadales</taxon>
        <taxon>Erythrobacteraceae</taxon>
        <taxon>Altererythrobacter</taxon>
    </lineage>
</organism>
<reference evidence="3 4" key="1">
    <citation type="submission" date="2020-06" db="EMBL/GenBank/DDBJ databases">
        <title>Altererythrobacter lutimaris sp. nov., a marine bacterium isolated from a tidal flat.</title>
        <authorList>
            <person name="Kim D."/>
            <person name="Yoo Y."/>
            <person name="Kim J.-J."/>
        </authorList>
    </citation>
    <scope>NUCLEOTIDE SEQUENCE [LARGE SCALE GENOMIC DNA]</scope>
    <source>
        <strain evidence="3 4">JGD-16</strain>
    </source>
</reference>
<accession>A0A850H9T6</accession>
<proteinExistence type="predicted"/>
<name>A0A850H9T6_9SPHN</name>
<dbReference type="EMBL" id="JABWTA010000001">
    <property type="protein sequence ID" value="NVE94683.1"/>
    <property type="molecule type" value="Genomic_DNA"/>
</dbReference>
<comment type="caution">
    <text evidence="3">The sequence shown here is derived from an EMBL/GenBank/DDBJ whole genome shotgun (WGS) entry which is preliminary data.</text>
</comment>
<protein>
    <recommendedName>
        <fullName evidence="5">DUF922 domain-containing protein</fullName>
    </recommendedName>
</protein>
<evidence type="ECO:0000313" key="4">
    <source>
        <dbReference type="Proteomes" id="UP000546031"/>
    </source>
</evidence>
<gene>
    <name evidence="3" type="ORF">HUO12_07205</name>
</gene>
<feature type="region of interest" description="Disordered" evidence="1">
    <location>
        <begin position="26"/>
        <end position="46"/>
    </location>
</feature>
<sequence>MMVEKTVSPVRITLVAAATATLAACATPAPPPPPPPPPPPQASIPYRPLPPYGASYVMEIPRKGPDGVRQTVNTGISDDEIVWHFRSGWNVAALNCSRATYQPVVDAYSAYITDHGRALRSVNSRIDETYRKDASSRREAIKTREQRMTMVYNFFALPPARGEFCRAALDISNRAQLAPIADPIAFAKDNFPLLTAPFEDFYSRYEEYERASADWDARWGTQYGSTQPGWVATQAHYNRDGSPSSGGTP</sequence>
<feature type="chain" id="PRO_5032446659" description="DUF922 domain-containing protein" evidence="2">
    <location>
        <begin position="24"/>
        <end position="249"/>
    </location>
</feature>
<dbReference type="RefSeq" id="WP_176272934.1">
    <property type="nucleotide sequence ID" value="NZ_JABWTA010000001.1"/>
</dbReference>
<dbReference type="AlphaFoldDB" id="A0A850H9T6"/>
<dbReference type="Proteomes" id="UP000546031">
    <property type="component" value="Unassembled WGS sequence"/>
</dbReference>
<evidence type="ECO:0000256" key="1">
    <source>
        <dbReference type="SAM" id="MobiDB-lite"/>
    </source>
</evidence>
<evidence type="ECO:0008006" key="5">
    <source>
        <dbReference type="Google" id="ProtNLM"/>
    </source>
</evidence>
<dbReference type="PROSITE" id="PS51257">
    <property type="entry name" value="PROKAR_LIPOPROTEIN"/>
    <property type="match status" value="1"/>
</dbReference>
<evidence type="ECO:0000313" key="3">
    <source>
        <dbReference type="EMBL" id="NVE94683.1"/>
    </source>
</evidence>
<feature type="signal peptide" evidence="2">
    <location>
        <begin position="1"/>
        <end position="23"/>
    </location>
</feature>
<keyword evidence="4" id="KW-1185">Reference proteome</keyword>
<dbReference type="SUPFAM" id="SSF101447">
    <property type="entry name" value="Formin homology 2 domain (FH2 domain)"/>
    <property type="match status" value="1"/>
</dbReference>
<keyword evidence="2" id="KW-0732">Signal</keyword>